<feature type="transmembrane region" description="Helical" evidence="1">
    <location>
        <begin position="198"/>
        <end position="220"/>
    </location>
</feature>
<keyword evidence="1" id="KW-0472">Membrane</keyword>
<gene>
    <name evidence="2" type="ORF">HNQ70_003766</name>
</gene>
<sequence>MLLLKLLLVPGFLALVTLAGRRWGPSVAGWLAGLPVVAGPILYFLSLELGIEFGARAATASLAAILSAFAFSVTYGRVCRQRGWLGALLIGLCAWFVAAQLLVRLPLSLPLSVALAGAALLAAPRLLPRAVAVVAVRAAPGWDLWLRMAAGAALTVAVTGLAAGIGPAWSGVLSVFPVLSLVLSVSSHRAYGPEFVLALLRAMATGMWSFGAFCLALALALPRLDLVAAFATALATTLAVQWLTRSAGGGGTRPAPPVRRPDAS</sequence>
<feature type="transmembrane region" description="Helical" evidence="1">
    <location>
        <begin position="144"/>
        <end position="162"/>
    </location>
</feature>
<keyword evidence="1" id="KW-1133">Transmembrane helix</keyword>
<dbReference type="AlphaFoldDB" id="A0A7W8HMF6"/>
<name>A0A7W8HMF6_9BURK</name>
<feature type="transmembrane region" description="Helical" evidence="1">
    <location>
        <begin position="226"/>
        <end position="244"/>
    </location>
</feature>
<evidence type="ECO:0000313" key="2">
    <source>
        <dbReference type="EMBL" id="MBB5273735.1"/>
    </source>
</evidence>
<accession>A0A7W8HMF6</accession>
<keyword evidence="1" id="KW-0812">Transmembrane</keyword>
<feature type="transmembrane region" description="Helical" evidence="1">
    <location>
        <begin position="53"/>
        <end position="71"/>
    </location>
</feature>
<feature type="transmembrane region" description="Helical" evidence="1">
    <location>
        <begin position="109"/>
        <end position="132"/>
    </location>
</feature>
<dbReference type="Proteomes" id="UP000532440">
    <property type="component" value="Unassembled WGS sequence"/>
</dbReference>
<feature type="transmembrane region" description="Helical" evidence="1">
    <location>
        <begin position="83"/>
        <end position="103"/>
    </location>
</feature>
<dbReference type="RefSeq" id="WP_183970602.1">
    <property type="nucleotide sequence ID" value="NZ_BAABEW010000013.1"/>
</dbReference>
<evidence type="ECO:0000256" key="1">
    <source>
        <dbReference type="SAM" id="Phobius"/>
    </source>
</evidence>
<evidence type="ECO:0000313" key="3">
    <source>
        <dbReference type="Proteomes" id="UP000532440"/>
    </source>
</evidence>
<reference evidence="2 3" key="1">
    <citation type="submission" date="2020-08" db="EMBL/GenBank/DDBJ databases">
        <title>Genomic Encyclopedia of Type Strains, Phase IV (KMG-IV): sequencing the most valuable type-strain genomes for metagenomic binning, comparative biology and taxonomic classification.</title>
        <authorList>
            <person name="Goeker M."/>
        </authorList>
    </citation>
    <scope>NUCLEOTIDE SEQUENCE [LARGE SCALE GENOMIC DNA]</scope>
    <source>
        <strain evidence="2 3">DSM 29781</strain>
    </source>
</reference>
<proteinExistence type="predicted"/>
<keyword evidence="3" id="KW-1185">Reference proteome</keyword>
<organism evidence="2 3">
    <name type="scientific">Quisquiliibacterium transsilvanicum</name>
    <dbReference type="NCBI Taxonomy" id="1549638"/>
    <lineage>
        <taxon>Bacteria</taxon>
        <taxon>Pseudomonadati</taxon>
        <taxon>Pseudomonadota</taxon>
        <taxon>Betaproteobacteria</taxon>
        <taxon>Burkholderiales</taxon>
        <taxon>Burkholderiaceae</taxon>
        <taxon>Quisquiliibacterium</taxon>
    </lineage>
</organism>
<comment type="caution">
    <text evidence="2">The sequence shown here is derived from an EMBL/GenBank/DDBJ whole genome shotgun (WGS) entry which is preliminary data.</text>
</comment>
<dbReference type="EMBL" id="JACHGB010000008">
    <property type="protein sequence ID" value="MBB5273735.1"/>
    <property type="molecule type" value="Genomic_DNA"/>
</dbReference>
<protein>
    <submittedName>
        <fullName evidence="2">Putative membrane protein (GlpM family)</fullName>
    </submittedName>
</protein>